<dbReference type="GO" id="GO:0005524">
    <property type="term" value="F:ATP binding"/>
    <property type="evidence" value="ECO:0007669"/>
    <property type="project" value="UniProtKB-KW"/>
</dbReference>
<dbReference type="PROSITE" id="PS51372">
    <property type="entry name" value="PRD_2"/>
    <property type="match status" value="2"/>
</dbReference>
<reference evidence="8 9" key="1">
    <citation type="journal article" date="2017" name="Front. Microbiol.">
        <title>New Insights into the Diversity of the Genus Faecalibacterium.</title>
        <authorList>
            <person name="Benevides L."/>
            <person name="Burman S."/>
            <person name="Martin R."/>
            <person name="Robert V."/>
            <person name="Thomas M."/>
            <person name="Miquel S."/>
            <person name="Chain F."/>
            <person name="Sokol H."/>
            <person name="Bermudez-Humaran L.G."/>
            <person name="Morrison M."/>
            <person name="Langella P."/>
            <person name="Azevedo V.A."/>
            <person name="Chatel J.M."/>
            <person name="Soares S."/>
        </authorList>
    </citation>
    <scope>NUCLEOTIDE SEQUENCE [LARGE SCALE GENOMIC DNA]</scope>
    <source>
        <strain evidence="8 9">CNCM I 4573</strain>
    </source>
</reference>
<dbReference type="SUPFAM" id="SSF53062">
    <property type="entry name" value="PTS system fructose IIA component-like"/>
    <property type="match status" value="1"/>
</dbReference>
<dbReference type="CDD" id="cd00009">
    <property type="entry name" value="AAA"/>
    <property type="match status" value="1"/>
</dbReference>
<dbReference type="AlphaFoldDB" id="A0A2A7A6E3"/>
<comment type="caution">
    <text evidence="8">The sequence shown here is derived from an EMBL/GenBank/DDBJ whole genome shotgun (WGS) entry which is preliminary data.</text>
</comment>
<dbReference type="InterPro" id="IPR036634">
    <property type="entry name" value="PRD_sf"/>
</dbReference>
<dbReference type="SUPFAM" id="SSF52540">
    <property type="entry name" value="P-loop containing nucleoside triphosphate hydrolases"/>
    <property type="match status" value="1"/>
</dbReference>
<evidence type="ECO:0008006" key="10">
    <source>
        <dbReference type="Google" id="ProtNLM"/>
    </source>
</evidence>
<protein>
    <recommendedName>
        <fullName evidence="10">PRD domain-containing protein</fullName>
    </recommendedName>
</protein>
<dbReference type="PANTHER" id="PTHR32071:SF38">
    <property type="entry name" value="PSP OPERON TRANSCRIPTIONAL ACTIVATOR"/>
    <property type="match status" value="1"/>
</dbReference>
<sequence length="912" mass="102887">MEADMLCCGYTLLYTMEMERRMTKKEEVVSCVQRLAAAAPEKREVGVTTQELAEQLQMQRSNLSTLLNELVADGKMEKLPGRPVHYRPLMAGDTPRGETSCFKILDSCEGSLRPMIQMAKAAILYPDHSLNTLIEGPSGSGKTTFGYLMYQFACENKVLPVGAPFERFSCHYYDDQEEKAYSRLFGAGEALEKAKGGMLFLDNVEYLPVGCREHLLDLIENDDAVLRDIILVCSLQDKARASVKDAYTARFSARIELQPLQNWQLGERFALVQQFLINEAVRMKRTVRVNAELLHCLCLYRCENNVKQFKNDIRLGCANAYLRAFHADEKKELPLYLNDFPSGVQRGLLYYKTYRKQLEELIPQGYAYTFSADSMHKENCDAGQQMPEFGHPPLSDSVYDIIDRKGDELRQRGIGEEDISRIINAELEYDMKQFTSRMPQSKVNRESLYKVMDRRIVDGVDALLKQTSRQFNRVYPESTFYGLCLHLSSTLERRKAAKQRLSNERILDVVQNHREEYAICMQFASAMEKELGVPMSIDEAVLLTLFLCEGNETHKAEDSPVVLIAMHGDSTASSVADVVNSLAGCGNTYAYDMPLDKDMQQACDELKAMIQELDRGQGILLLYDVGSLRTMAELISKETGVQIRTVAVPGTLIAVDCSRKAASASSLEELHEDAMGSCRDFYTNIAEPEGRSHHKNTPVIITLCMTGEGGAVQMKSYLEKNAGLNGIQVIPLSISDRKALLNEVNRLREEHEIRCVIGTYDPGLHGIPFISVVKLFETPADKLDMLLTIPESDHTPVNYEMIFSYLSSQMPALDIKKLRKSLPRALAKIKRISAEGLDQNQELGLFLHIACAIDRLQNGEAMPEKGNRQGIISRNKRLYNDLREILSGLEETFDIRFSDDELAYMIAMVKKL</sequence>
<evidence type="ECO:0000259" key="7">
    <source>
        <dbReference type="PROSITE" id="PS51372"/>
    </source>
</evidence>
<dbReference type="Pfam" id="PF00158">
    <property type="entry name" value="Sigma54_activat"/>
    <property type="match status" value="1"/>
</dbReference>
<keyword evidence="2" id="KW-0547">Nucleotide-binding</keyword>
<feature type="domain" description="Sigma-54 factor interaction" evidence="5">
    <location>
        <begin position="105"/>
        <end position="318"/>
    </location>
</feature>
<evidence type="ECO:0000256" key="2">
    <source>
        <dbReference type="ARBA" id="ARBA00022741"/>
    </source>
</evidence>
<evidence type="ECO:0000256" key="4">
    <source>
        <dbReference type="ARBA" id="ARBA00023125"/>
    </source>
</evidence>
<dbReference type="InterPro" id="IPR002078">
    <property type="entry name" value="Sigma_54_int"/>
</dbReference>
<dbReference type="EMBL" id="NMTW01000047">
    <property type="protein sequence ID" value="PDX74700.1"/>
    <property type="molecule type" value="Genomic_DNA"/>
</dbReference>
<dbReference type="InterPro" id="IPR027417">
    <property type="entry name" value="P-loop_NTPase"/>
</dbReference>
<evidence type="ECO:0000256" key="1">
    <source>
        <dbReference type="ARBA" id="ARBA00022679"/>
    </source>
</evidence>
<dbReference type="GO" id="GO:0003677">
    <property type="term" value="F:DNA binding"/>
    <property type="evidence" value="ECO:0007669"/>
    <property type="project" value="UniProtKB-KW"/>
</dbReference>
<evidence type="ECO:0000313" key="9">
    <source>
        <dbReference type="Proteomes" id="UP000220157"/>
    </source>
</evidence>
<dbReference type="InterPro" id="IPR011608">
    <property type="entry name" value="PRD"/>
</dbReference>
<keyword evidence="3" id="KW-0067">ATP-binding</keyword>
<dbReference type="SUPFAM" id="SSF63520">
    <property type="entry name" value="PTS-regulatory domain, PRD"/>
    <property type="match status" value="2"/>
</dbReference>
<keyword evidence="4" id="KW-0238">DNA-binding</keyword>
<dbReference type="GO" id="GO:0016740">
    <property type="term" value="F:transferase activity"/>
    <property type="evidence" value="ECO:0007669"/>
    <property type="project" value="UniProtKB-KW"/>
</dbReference>
<dbReference type="SMART" id="SM00382">
    <property type="entry name" value="AAA"/>
    <property type="match status" value="1"/>
</dbReference>
<dbReference type="PROSITE" id="PS51096">
    <property type="entry name" value="PTS_EIIA_TYPE_4"/>
    <property type="match status" value="1"/>
</dbReference>
<feature type="domain" description="PRD" evidence="7">
    <location>
        <begin position="813"/>
        <end position="912"/>
    </location>
</feature>
<dbReference type="Pfam" id="PF00874">
    <property type="entry name" value="PRD"/>
    <property type="match status" value="2"/>
</dbReference>
<dbReference type="Proteomes" id="UP000220157">
    <property type="component" value="Unassembled WGS sequence"/>
</dbReference>
<keyword evidence="1" id="KW-0808">Transferase</keyword>
<dbReference type="InterPro" id="IPR036390">
    <property type="entry name" value="WH_DNA-bd_sf"/>
</dbReference>
<dbReference type="GO" id="GO:0006355">
    <property type="term" value="P:regulation of DNA-templated transcription"/>
    <property type="evidence" value="ECO:0007669"/>
    <property type="project" value="InterPro"/>
</dbReference>
<gene>
    <name evidence="8" type="ORF">CGS56_12470</name>
</gene>
<name>A0A2A7A6E3_9FIRM</name>
<dbReference type="InterPro" id="IPR004701">
    <property type="entry name" value="PTS_EIIA_man-typ"/>
</dbReference>
<dbReference type="Gene3D" id="3.40.50.300">
    <property type="entry name" value="P-loop containing nucleotide triphosphate hydrolases"/>
    <property type="match status" value="1"/>
</dbReference>
<dbReference type="GO" id="GO:0016020">
    <property type="term" value="C:membrane"/>
    <property type="evidence" value="ECO:0007669"/>
    <property type="project" value="InterPro"/>
</dbReference>
<dbReference type="Gene3D" id="1.10.1790.10">
    <property type="entry name" value="PRD domain"/>
    <property type="match status" value="2"/>
</dbReference>
<dbReference type="PROSITE" id="PS50045">
    <property type="entry name" value="SIGMA54_INTERACT_4"/>
    <property type="match status" value="1"/>
</dbReference>
<evidence type="ECO:0000256" key="3">
    <source>
        <dbReference type="ARBA" id="ARBA00022840"/>
    </source>
</evidence>
<evidence type="ECO:0000313" key="8">
    <source>
        <dbReference type="EMBL" id="PDX74700.1"/>
    </source>
</evidence>
<evidence type="ECO:0000259" key="6">
    <source>
        <dbReference type="PROSITE" id="PS51096"/>
    </source>
</evidence>
<dbReference type="Pfam" id="PF03610">
    <property type="entry name" value="EIIA-man"/>
    <property type="match status" value="1"/>
</dbReference>
<dbReference type="InterPro" id="IPR003593">
    <property type="entry name" value="AAA+_ATPase"/>
</dbReference>
<organism evidence="8 9">
    <name type="scientific">Faecalibacterium prausnitzii</name>
    <dbReference type="NCBI Taxonomy" id="853"/>
    <lineage>
        <taxon>Bacteria</taxon>
        <taxon>Bacillati</taxon>
        <taxon>Bacillota</taxon>
        <taxon>Clostridia</taxon>
        <taxon>Eubacteriales</taxon>
        <taxon>Oscillospiraceae</taxon>
        <taxon>Faecalibacterium</taxon>
    </lineage>
</organism>
<dbReference type="GO" id="GO:0009401">
    <property type="term" value="P:phosphoenolpyruvate-dependent sugar phosphotransferase system"/>
    <property type="evidence" value="ECO:0007669"/>
    <property type="project" value="InterPro"/>
</dbReference>
<dbReference type="SUPFAM" id="SSF46785">
    <property type="entry name" value="Winged helix' DNA-binding domain"/>
    <property type="match status" value="1"/>
</dbReference>
<dbReference type="InterPro" id="IPR036662">
    <property type="entry name" value="PTS_EIIA_man-typ_sf"/>
</dbReference>
<accession>A0A2A7A6E3</accession>
<proteinExistence type="predicted"/>
<evidence type="ECO:0000259" key="5">
    <source>
        <dbReference type="PROSITE" id="PS50045"/>
    </source>
</evidence>
<dbReference type="PANTHER" id="PTHR32071">
    <property type="entry name" value="TRANSCRIPTIONAL REGULATORY PROTEIN"/>
    <property type="match status" value="1"/>
</dbReference>
<feature type="domain" description="PRD" evidence="7">
    <location>
        <begin position="451"/>
        <end position="557"/>
    </location>
</feature>
<feature type="domain" description="PTS EIIA type-4" evidence="6">
    <location>
        <begin position="559"/>
        <end position="682"/>
    </location>
</feature>
<dbReference type="Gene3D" id="3.40.50.510">
    <property type="entry name" value="Phosphotransferase system, mannose-type IIA component"/>
    <property type="match status" value="1"/>
</dbReference>